<keyword evidence="1" id="KW-1133">Transmembrane helix</keyword>
<organism evidence="2">
    <name type="scientific">Methylobacterium bullatum</name>
    <dbReference type="NCBI Taxonomy" id="570505"/>
    <lineage>
        <taxon>Bacteria</taxon>
        <taxon>Pseudomonadati</taxon>
        <taxon>Pseudomonadota</taxon>
        <taxon>Alphaproteobacteria</taxon>
        <taxon>Hyphomicrobiales</taxon>
        <taxon>Methylobacteriaceae</taxon>
        <taxon>Methylobacterium</taxon>
    </lineage>
</organism>
<keyword evidence="1" id="KW-0812">Transmembrane</keyword>
<feature type="transmembrane region" description="Helical" evidence="1">
    <location>
        <begin position="38"/>
        <end position="56"/>
    </location>
</feature>
<name>A0A679JXV9_9HYPH</name>
<geneLocation type="plasmid" evidence="2">
    <name>1</name>
</geneLocation>
<dbReference type="AlphaFoldDB" id="A0A679JXV9"/>
<accession>A0A679JXV9</accession>
<gene>
    <name evidence="2" type="ORF">MBLL_00291</name>
</gene>
<feature type="transmembrane region" description="Helical" evidence="1">
    <location>
        <begin position="12"/>
        <end position="32"/>
    </location>
</feature>
<evidence type="ECO:0000256" key="1">
    <source>
        <dbReference type="SAM" id="Phobius"/>
    </source>
</evidence>
<protein>
    <submittedName>
        <fullName evidence="2">Uncharacterized protein</fullName>
    </submittedName>
</protein>
<dbReference type="RefSeq" id="WP_339158870.1">
    <property type="nucleotide sequence ID" value="NZ_LR743510.1"/>
</dbReference>
<sequence length="61" mass="6742">MKTRPLIRSRIWAIPSILAALTLLSLAIALIVDGIWDSLASAVLAGILIYMTYEGFRPRTK</sequence>
<keyword evidence="2" id="KW-0614">Plasmid</keyword>
<evidence type="ECO:0000313" key="2">
    <source>
        <dbReference type="EMBL" id="CAA2136694.1"/>
    </source>
</evidence>
<keyword evidence="1" id="KW-0472">Membrane</keyword>
<proteinExistence type="predicted"/>
<reference evidence="2" key="1">
    <citation type="submission" date="2019-12" db="EMBL/GenBank/DDBJ databases">
        <authorList>
            <person name="Cremers G."/>
        </authorList>
    </citation>
    <scope>NUCLEOTIDE SEQUENCE</scope>
    <source>
        <strain evidence="2">Mbul2</strain>
        <plasmid evidence="2">1</plasmid>
    </source>
</reference>
<dbReference type="EMBL" id="LR743510">
    <property type="protein sequence ID" value="CAA2136694.1"/>
    <property type="molecule type" value="Genomic_DNA"/>
</dbReference>